<name>A0A1I4GQP6_9RHOB</name>
<dbReference type="AlphaFoldDB" id="A0A1I4GQP6"/>
<protein>
    <submittedName>
        <fullName evidence="1">Uncharacterized protein</fullName>
    </submittedName>
</protein>
<dbReference type="STRING" id="1280847.SAMN04488036_109104"/>
<sequence length="151" mass="17289">MISPAYEDGGLFKKPPTELVVNLVPKFGKNSRQDVIVKALVQNGVEIDVIFAGRRKKHAEDVVLLLQRMWEDAVFSYRMRPEPPLRTQVRLPARLYGSWRTRVFEDDEEWIAREYQFLVALWAYKSDTGEMLSFGELPATEQGAVKSASTV</sequence>
<reference evidence="2" key="1">
    <citation type="submission" date="2016-10" db="EMBL/GenBank/DDBJ databases">
        <authorList>
            <person name="Varghese N."/>
            <person name="Submissions S."/>
        </authorList>
    </citation>
    <scope>NUCLEOTIDE SEQUENCE [LARGE SCALE GENOMIC DNA]</scope>
    <source>
        <strain evidence="2">DSM 28453</strain>
    </source>
</reference>
<gene>
    <name evidence="1" type="ORF">SAMN04488036_109104</name>
</gene>
<evidence type="ECO:0000313" key="1">
    <source>
        <dbReference type="EMBL" id="SFL31803.1"/>
    </source>
</evidence>
<dbReference type="EMBL" id="FOSZ01000009">
    <property type="protein sequence ID" value="SFL31803.1"/>
    <property type="molecule type" value="Genomic_DNA"/>
</dbReference>
<proteinExistence type="predicted"/>
<accession>A0A1I4GQP6</accession>
<organism evidence="1 2">
    <name type="scientific">Shimia haliotis</name>
    <dbReference type="NCBI Taxonomy" id="1280847"/>
    <lineage>
        <taxon>Bacteria</taxon>
        <taxon>Pseudomonadati</taxon>
        <taxon>Pseudomonadota</taxon>
        <taxon>Alphaproteobacteria</taxon>
        <taxon>Rhodobacterales</taxon>
        <taxon>Roseobacteraceae</taxon>
    </lineage>
</organism>
<evidence type="ECO:0000313" key="2">
    <source>
        <dbReference type="Proteomes" id="UP000198851"/>
    </source>
</evidence>
<dbReference type="Proteomes" id="UP000198851">
    <property type="component" value="Unassembled WGS sequence"/>
</dbReference>
<keyword evidence="2" id="KW-1185">Reference proteome</keyword>